<comment type="cofactor">
    <cofactor evidence="8">
        <name>Ca(2+)</name>
        <dbReference type="ChEBI" id="CHEBI:29108"/>
    </cofactor>
    <text evidence="8">Binds 1 Ca(2+) ion per subunit.</text>
</comment>
<evidence type="ECO:0000256" key="6">
    <source>
        <dbReference type="PIRNR" id="PIRNR000956"/>
    </source>
</evidence>
<dbReference type="PROSITE" id="PS50008">
    <property type="entry name" value="PIPLC_Y_DOMAIN"/>
    <property type="match status" value="1"/>
</dbReference>
<dbReference type="SMART" id="SM00148">
    <property type="entry name" value="PLCXc"/>
    <property type="match status" value="1"/>
</dbReference>
<keyword evidence="10" id="KW-0175">Coiled coil</keyword>
<name>A0A195FDW9_9HYME</name>
<dbReference type="EC" id="3.1.4.11" evidence="6"/>
<dbReference type="CDD" id="cd08591">
    <property type="entry name" value="PI-PLCc_beta"/>
    <property type="match status" value="1"/>
</dbReference>
<evidence type="ECO:0000256" key="8">
    <source>
        <dbReference type="PIRSR" id="PIRSR000956-2"/>
    </source>
</evidence>
<dbReference type="PRINTS" id="PR00390">
    <property type="entry name" value="PHPHLIPASEC"/>
</dbReference>
<evidence type="ECO:0000256" key="5">
    <source>
        <dbReference type="ARBA" id="ARBA00023224"/>
    </source>
</evidence>
<dbReference type="Pfam" id="PF00168">
    <property type="entry name" value="C2"/>
    <property type="match status" value="1"/>
</dbReference>
<dbReference type="GO" id="GO:0016042">
    <property type="term" value="P:lipid catabolic process"/>
    <property type="evidence" value="ECO:0007669"/>
    <property type="project" value="UniProtKB-KW"/>
</dbReference>
<keyword evidence="8" id="KW-0106">Calcium</keyword>
<dbReference type="Gene3D" id="3.20.20.190">
    <property type="entry name" value="Phosphatidylinositol (PI) phosphodiesterase"/>
    <property type="match status" value="1"/>
</dbReference>
<evidence type="ECO:0000256" key="3">
    <source>
        <dbReference type="ARBA" id="ARBA00022963"/>
    </source>
</evidence>
<dbReference type="InterPro" id="IPR001711">
    <property type="entry name" value="PLipase_C_Pinositol-sp_Y"/>
</dbReference>
<feature type="coiled-coil region" evidence="10">
    <location>
        <begin position="889"/>
        <end position="916"/>
    </location>
</feature>
<keyword evidence="3 6" id="KW-0442">Lipid degradation</keyword>
<dbReference type="STRING" id="34720.A0A195FDW9"/>
<dbReference type="InterPro" id="IPR017946">
    <property type="entry name" value="PLC-like_Pdiesterase_TIM-brl"/>
</dbReference>
<dbReference type="Pfam" id="PF00387">
    <property type="entry name" value="PI-PLC-Y"/>
    <property type="match status" value="1"/>
</dbReference>
<dbReference type="SMART" id="SM00239">
    <property type="entry name" value="C2"/>
    <property type="match status" value="1"/>
</dbReference>
<dbReference type="SUPFAM" id="SSF47473">
    <property type="entry name" value="EF-hand"/>
    <property type="match status" value="1"/>
</dbReference>
<dbReference type="CDD" id="cd13361">
    <property type="entry name" value="PH_PLC_beta"/>
    <property type="match status" value="1"/>
</dbReference>
<dbReference type="SMART" id="SM00149">
    <property type="entry name" value="PLCYc"/>
    <property type="match status" value="1"/>
</dbReference>
<dbReference type="InterPro" id="IPR000008">
    <property type="entry name" value="C2_dom"/>
</dbReference>
<dbReference type="EMBL" id="KQ981656">
    <property type="protein sequence ID" value="KYN38581.1"/>
    <property type="molecule type" value="Genomic_DNA"/>
</dbReference>
<organism evidence="13 14">
    <name type="scientific">Trachymyrmex septentrionalis</name>
    <dbReference type="NCBI Taxonomy" id="34720"/>
    <lineage>
        <taxon>Eukaryota</taxon>
        <taxon>Metazoa</taxon>
        <taxon>Ecdysozoa</taxon>
        <taxon>Arthropoda</taxon>
        <taxon>Hexapoda</taxon>
        <taxon>Insecta</taxon>
        <taxon>Pterygota</taxon>
        <taxon>Neoptera</taxon>
        <taxon>Endopterygota</taxon>
        <taxon>Hymenoptera</taxon>
        <taxon>Apocrita</taxon>
        <taxon>Aculeata</taxon>
        <taxon>Formicoidea</taxon>
        <taxon>Formicidae</taxon>
        <taxon>Myrmicinae</taxon>
        <taxon>Trachymyrmex</taxon>
    </lineage>
</organism>
<evidence type="ECO:0000256" key="1">
    <source>
        <dbReference type="ARBA" id="ARBA00001195"/>
    </source>
</evidence>
<comment type="catalytic activity">
    <reaction evidence="1 6 9">
        <text>a 1,2-diacyl-sn-glycero-3-phospho-(1D-myo-inositol-4,5-bisphosphate) + H2O = 1D-myo-inositol 1,4,5-trisphosphate + a 1,2-diacyl-sn-glycerol + H(+)</text>
        <dbReference type="Rhea" id="RHEA:33179"/>
        <dbReference type="ChEBI" id="CHEBI:15377"/>
        <dbReference type="ChEBI" id="CHEBI:15378"/>
        <dbReference type="ChEBI" id="CHEBI:17815"/>
        <dbReference type="ChEBI" id="CHEBI:58456"/>
        <dbReference type="ChEBI" id="CHEBI:203600"/>
        <dbReference type="EC" id="3.1.4.11"/>
    </reaction>
</comment>
<dbReference type="SUPFAM" id="SSF69989">
    <property type="entry name" value="C-terminal domain of PLC-beta"/>
    <property type="match status" value="1"/>
</dbReference>
<feature type="binding site" evidence="8">
    <location>
        <position position="329"/>
    </location>
    <ligand>
        <name>Ca(2+)</name>
        <dbReference type="ChEBI" id="CHEBI:29108"/>
    </ligand>
</feature>
<dbReference type="GO" id="GO:0008344">
    <property type="term" value="P:adult locomotory behavior"/>
    <property type="evidence" value="ECO:0007669"/>
    <property type="project" value="UniProtKB-ARBA"/>
</dbReference>
<evidence type="ECO:0000313" key="13">
    <source>
        <dbReference type="EMBL" id="KYN38581.1"/>
    </source>
</evidence>
<dbReference type="InterPro" id="IPR000909">
    <property type="entry name" value="PLipase_C_PInositol-sp_X_dom"/>
</dbReference>
<dbReference type="InterPro" id="IPR035892">
    <property type="entry name" value="C2_domain_sf"/>
</dbReference>
<dbReference type="InterPro" id="IPR053945">
    <property type="entry name" value="PLCB1-4-like_EFh"/>
</dbReference>
<keyword evidence="5 6" id="KW-0807">Transducer</keyword>
<dbReference type="SUPFAM" id="SSF51695">
    <property type="entry name" value="PLC-like phosphodiesterases"/>
    <property type="match status" value="1"/>
</dbReference>
<dbReference type="FunFam" id="1.10.238.10:FF:000024">
    <property type="entry name" value="1-phosphatidylinositol 4,5-bisphosphate phosphodiesterase"/>
    <property type="match status" value="1"/>
</dbReference>
<gene>
    <name evidence="13" type="ORF">ALC56_07064</name>
</gene>
<evidence type="ECO:0000256" key="9">
    <source>
        <dbReference type="RuleBase" id="RU361133"/>
    </source>
</evidence>
<dbReference type="PANTHER" id="PTHR10336:SF36">
    <property type="entry name" value="1-PHOSPHATIDYLINOSITOL 4,5-BISPHOSPHATE PHOSPHODIESTERASE BETA-4"/>
    <property type="match status" value="1"/>
</dbReference>
<dbReference type="FunFam" id="2.60.40.150:FF:000008">
    <property type="entry name" value="1-phosphatidylinositol 4,5-bisphosphate phosphodiesterase"/>
    <property type="match status" value="1"/>
</dbReference>
<dbReference type="Pfam" id="PF17787">
    <property type="entry name" value="PH_14"/>
    <property type="match status" value="1"/>
</dbReference>
<evidence type="ECO:0000256" key="2">
    <source>
        <dbReference type="ARBA" id="ARBA00022801"/>
    </source>
</evidence>
<dbReference type="CDD" id="cd00275">
    <property type="entry name" value="C2_PLC_like"/>
    <property type="match status" value="1"/>
</dbReference>
<dbReference type="SUPFAM" id="SSF50729">
    <property type="entry name" value="PH domain-like"/>
    <property type="match status" value="1"/>
</dbReference>
<dbReference type="AlphaFoldDB" id="A0A195FDW9"/>
<dbReference type="GO" id="GO:0004435">
    <property type="term" value="F:phosphatidylinositol-4,5-bisphosphate phospholipase C activity"/>
    <property type="evidence" value="ECO:0007669"/>
    <property type="project" value="UniProtKB-UniRule"/>
</dbReference>
<sequence>MTKRFEFNWQIEVPEALRTGCVFDRWTEEKDNTEIELNCLFKVDEYGFFIYWQSEGKDGDVIELCQVSDIRAGGVPKDPKLFDKLLSKHGEQLEEKSLTICSGADYTNINYQHVVCPDPATAKVWLDGVRSITHNVKANNVCPLTCLKKHWMRLKMLVDPNGKVPVKVVARTFASGKTEKLVYQCLSELGLPSGKNDVIEPDDFTFDAFYALYHKICPRNDIEELFQSITQGKADTINLEQLITFLNEKQRDPTLNEILYPFYDEKRALEIINDYEQNEVARNERTMTKDGFIRYLMSDENAPVFLDRLDVYMDMDQPLAHYYINSSHNTYLSGRQFGGRSSVEMYRQVLLAGCRCVELDCWDGKGEDEEPIITHGKAMCTDILFKDVIYAVRDTAFVTSEYPVILSFENHCSKKQQNKLAKYCDEILGDLLLKEPLKEYPLEPGVPLPPPSVLKRKILIKNKRLRPEVEKQELELFMQGQFVIEDEIKEDASEPPTVAVAVEQPPVKEDNSESITSVGIQQQQSGTGSVGFGESIELAVAQNYIGSTTNVHPWLSSMVNYAQPIKFVSFDEAEEKNIYYHMSSFPETAGSTYLKTSAIEFVNYNKRQMSRIYPKGTRADSSNYIPQVFWNVGCQMVSLNFQTADMNMQLNQGKFEYNGSSGYLLKPDFMRRADRSFDPLAESPVDGVIATQCSVQVIAGQFLSDKKVGTYVEVEMYGLPTDTIRKEFRTRVVPANGLNPVYNEEPFLFRKVVLPDLAALRFAVYDESNKLLGQRIVPLDGLQAGYRHIALRTEANFPMSLPMLFCNIDIKIYVPDGFEELMNALTAPRALKKSESMSQTKMRGLGIEESDSKNNMDNKNNVLSHHQEAAKPREEMKFDSITLETLRQEKGYQKVLRKQQKELESLKKRHHKEKVTVQKQHCVAIEKIFKGKNKAELSRDPIVRRAVSEQTTQWSRLADRQRREERDLIHGHLEERRTQLCKLCKTAQLAQQKQQTARHDREMKEITARQARQSVESAREVMNDKTLKTRGHKERKLREIQQNNTKKFMEERKVAQMIQNREKEKLKVVHEKQSEELQKDINAIMDMYKNEDMDYEPAKMLAEFYV</sequence>
<evidence type="ECO:0000256" key="7">
    <source>
        <dbReference type="PIRSR" id="PIRSR000956-1"/>
    </source>
</evidence>
<dbReference type="Gene3D" id="1.20.1230.10">
    <property type="entry name" value="Phospholipase C beta, distal C-terminal domain"/>
    <property type="match status" value="1"/>
</dbReference>
<evidence type="ECO:0000256" key="4">
    <source>
        <dbReference type="ARBA" id="ARBA00023098"/>
    </source>
</evidence>
<evidence type="ECO:0000256" key="10">
    <source>
        <dbReference type="SAM" id="Coils"/>
    </source>
</evidence>
<dbReference type="PROSITE" id="PS50004">
    <property type="entry name" value="C2"/>
    <property type="match status" value="1"/>
</dbReference>
<dbReference type="GO" id="GO:0005509">
    <property type="term" value="F:calcium ion binding"/>
    <property type="evidence" value="ECO:0007669"/>
    <property type="project" value="UniProtKB-UniRule"/>
</dbReference>
<reference evidence="13 14" key="1">
    <citation type="submission" date="2016-03" db="EMBL/GenBank/DDBJ databases">
        <title>Trachymyrmex septentrionalis WGS genome.</title>
        <authorList>
            <person name="Nygaard S."/>
            <person name="Hu H."/>
            <person name="Boomsma J."/>
            <person name="Zhang G."/>
        </authorList>
    </citation>
    <scope>NUCLEOTIDE SEQUENCE [LARGE SCALE GENOMIC DNA]</scope>
    <source>
        <strain evidence="13">Tsep2-gDNA-1</strain>
        <tissue evidence="13">Whole body</tissue>
    </source>
</reference>
<dbReference type="OrthoDB" id="269822at2759"/>
<evidence type="ECO:0000259" key="12">
    <source>
        <dbReference type="PROSITE" id="PS50008"/>
    </source>
</evidence>
<dbReference type="Proteomes" id="UP000078541">
    <property type="component" value="Unassembled WGS sequence"/>
</dbReference>
<dbReference type="InterPro" id="IPR042531">
    <property type="entry name" value="PLC-beta_C_sf"/>
</dbReference>
<feature type="active site" evidence="7">
    <location>
        <position position="328"/>
    </location>
</feature>
<dbReference type="InterPro" id="IPR016280">
    <property type="entry name" value="PLC-beta"/>
</dbReference>
<accession>A0A195FDW9</accession>
<feature type="binding site" evidence="8">
    <location>
        <position position="409"/>
    </location>
    <ligand>
        <name>Ca(2+)</name>
        <dbReference type="ChEBI" id="CHEBI:29108"/>
    </ligand>
</feature>
<dbReference type="GO" id="GO:0046488">
    <property type="term" value="P:phosphatidylinositol metabolic process"/>
    <property type="evidence" value="ECO:0007669"/>
    <property type="project" value="TreeGrafter"/>
</dbReference>
<feature type="domain" description="C2" evidence="11">
    <location>
        <begin position="672"/>
        <end position="799"/>
    </location>
</feature>
<keyword evidence="4 6" id="KW-0443">Lipid metabolism</keyword>
<dbReference type="FunFam" id="2.30.29.240:FF:000001">
    <property type="entry name" value="1-phosphatidylinositol 4,5-bisphosphate phosphodiesterase"/>
    <property type="match status" value="1"/>
</dbReference>
<feature type="binding site" evidence="8">
    <location>
        <position position="360"/>
    </location>
    <ligand>
        <name>Ca(2+)</name>
        <dbReference type="ChEBI" id="CHEBI:29108"/>
    </ligand>
</feature>
<protein>
    <recommendedName>
        <fullName evidence="6">1-phosphatidylinositol 4,5-bisphosphate phosphodiesterase</fullName>
        <ecNumber evidence="6">3.1.4.11</ecNumber>
    </recommendedName>
</protein>
<dbReference type="PIRSF" id="PIRSF000956">
    <property type="entry name" value="PLC-beta"/>
    <property type="match status" value="1"/>
</dbReference>
<feature type="binding site" evidence="8">
    <location>
        <position position="358"/>
    </location>
    <ligand>
        <name>Ca(2+)</name>
        <dbReference type="ChEBI" id="CHEBI:29108"/>
    </ligand>
</feature>
<dbReference type="Gene3D" id="2.60.40.150">
    <property type="entry name" value="C2 domain"/>
    <property type="match status" value="1"/>
</dbReference>
<keyword evidence="2 6" id="KW-0378">Hydrolase</keyword>
<dbReference type="GO" id="GO:0042592">
    <property type="term" value="P:homeostatic process"/>
    <property type="evidence" value="ECO:0007669"/>
    <property type="project" value="UniProtKB-ARBA"/>
</dbReference>
<dbReference type="InterPro" id="IPR011992">
    <property type="entry name" value="EF-hand-dom_pair"/>
</dbReference>
<keyword evidence="8" id="KW-0479">Metal-binding</keyword>
<dbReference type="Gene3D" id="1.10.238.10">
    <property type="entry name" value="EF-hand"/>
    <property type="match status" value="1"/>
</dbReference>
<dbReference type="GO" id="GO:0051209">
    <property type="term" value="P:release of sequestered calcium ion into cytosol"/>
    <property type="evidence" value="ECO:0007669"/>
    <property type="project" value="TreeGrafter"/>
</dbReference>
<dbReference type="Pfam" id="PF00388">
    <property type="entry name" value="PI-PLC-X"/>
    <property type="match status" value="1"/>
</dbReference>
<dbReference type="PANTHER" id="PTHR10336">
    <property type="entry name" value="PHOSPHOINOSITIDE-SPECIFIC PHOSPHOLIPASE C FAMILY PROTEIN"/>
    <property type="match status" value="1"/>
</dbReference>
<proteinExistence type="predicted"/>
<evidence type="ECO:0000313" key="14">
    <source>
        <dbReference type="Proteomes" id="UP000078541"/>
    </source>
</evidence>
<dbReference type="SUPFAM" id="SSF49562">
    <property type="entry name" value="C2 domain (Calcium/lipid-binding domain, CaLB)"/>
    <property type="match status" value="1"/>
</dbReference>
<dbReference type="Gene3D" id="2.30.29.240">
    <property type="match status" value="1"/>
</dbReference>
<dbReference type="GO" id="GO:0043153">
    <property type="term" value="P:entrainment of circadian clock by photoperiod"/>
    <property type="evidence" value="ECO:0007669"/>
    <property type="project" value="UniProtKB-ARBA"/>
</dbReference>
<dbReference type="InterPro" id="IPR037862">
    <property type="entry name" value="PLC-beta_PH"/>
</dbReference>
<dbReference type="InterPro" id="IPR001192">
    <property type="entry name" value="PI-PLC_fam"/>
</dbReference>
<comment type="function">
    <text evidence="6">The production of the second messenger molecules diacylglycerol (DAG) and inositol 1,4,5-trisphosphate (IP3) is mediated by activated phosphatidylinositol-specific phospholipase C enzymes.</text>
</comment>
<dbReference type="PROSITE" id="PS50007">
    <property type="entry name" value="PIPLC_X_DOMAIN"/>
    <property type="match status" value="1"/>
</dbReference>
<feature type="active site" evidence="7">
    <location>
        <position position="375"/>
    </location>
</feature>
<dbReference type="Pfam" id="PF22631">
    <property type="entry name" value="PLCB1-4-like_EFh"/>
    <property type="match status" value="1"/>
</dbReference>
<dbReference type="GO" id="GO:0048015">
    <property type="term" value="P:phosphatidylinositol-mediated signaling"/>
    <property type="evidence" value="ECO:0007669"/>
    <property type="project" value="TreeGrafter"/>
</dbReference>
<evidence type="ECO:0000259" key="11">
    <source>
        <dbReference type="PROSITE" id="PS50004"/>
    </source>
</evidence>
<keyword evidence="14" id="KW-1185">Reference proteome</keyword>
<feature type="domain" description="PI-PLC Y-box" evidence="12">
    <location>
        <begin position="555"/>
        <end position="671"/>
    </location>
</feature>